<reference evidence="2 3" key="1">
    <citation type="submission" date="2017-11" db="EMBL/GenBank/DDBJ databases">
        <title>De-novo sequencing of pomegranate (Punica granatum L.) genome.</title>
        <authorList>
            <person name="Akparov Z."/>
            <person name="Amiraslanov A."/>
            <person name="Hajiyeva S."/>
            <person name="Abbasov M."/>
            <person name="Kaur K."/>
            <person name="Hamwieh A."/>
            <person name="Solovyev V."/>
            <person name="Salamov A."/>
            <person name="Braich B."/>
            <person name="Kosarev P."/>
            <person name="Mahmoud A."/>
            <person name="Hajiyev E."/>
            <person name="Babayeva S."/>
            <person name="Izzatullayeva V."/>
            <person name="Mammadov A."/>
            <person name="Mammadov A."/>
            <person name="Sharifova S."/>
            <person name="Ojaghi J."/>
            <person name="Eynullazada K."/>
            <person name="Bayramov B."/>
            <person name="Abdulazimova A."/>
            <person name="Shahmuradov I."/>
        </authorList>
    </citation>
    <scope>NUCLEOTIDE SEQUENCE [LARGE SCALE GENOMIC DNA]</scope>
    <source>
        <strain evidence="3">cv. AG2017</strain>
        <tissue evidence="2">Leaf</tissue>
    </source>
</reference>
<comment type="caution">
    <text evidence="2">The sequence shown here is derived from an EMBL/GenBank/DDBJ whole genome shotgun (WGS) entry which is preliminary data.</text>
</comment>
<evidence type="ECO:0000313" key="2">
    <source>
        <dbReference type="EMBL" id="PKI48448.1"/>
    </source>
</evidence>
<name>A0A2I0IWS6_PUNGR</name>
<dbReference type="EMBL" id="PGOL01002386">
    <property type="protein sequence ID" value="PKI48448.1"/>
    <property type="molecule type" value="Genomic_DNA"/>
</dbReference>
<gene>
    <name evidence="2" type="ORF">CRG98_031153</name>
</gene>
<accession>A0A2I0IWS6</accession>
<dbReference type="Proteomes" id="UP000233551">
    <property type="component" value="Unassembled WGS sequence"/>
</dbReference>
<evidence type="ECO:0000313" key="3">
    <source>
        <dbReference type="Proteomes" id="UP000233551"/>
    </source>
</evidence>
<organism evidence="2 3">
    <name type="scientific">Punica granatum</name>
    <name type="common">Pomegranate</name>
    <dbReference type="NCBI Taxonomy" id="22663"/>
    <lineage>
        <taxon>Eukaryota</taxon>
        <taxon>Viridiplantae</taxon>
        <taxon>Streptophyta</taxon>
        <taxon>Embryophyta</taxon>
        <taxon>Tracheophyta</taxon>
        <taxon>Spermatophyta</taxon>
        <taxon>Magnoliopsida</taxon>
        <taxon>eudicotyledons</taxon>
        <taxon>Gunneridae</taxon>
        <taxon>Pentapetalae</taxon>
        <taxon>rosids</taxon>
        <taxon>malvids</taxon>
        <taxon>Myrtales</taxon>
        <taxon>Lythraceae</taxon>
        <taxon>Punica</taxon>
    </lineage>
</organism>
<proteinExistence type="predicted"/>
<protein>
    <submittedName>
        <fullName evidence="2">Uncharacterized protein</fullName>
    </submittedName>
</protein>
<evidence type="ECO:0000256" key="1">
    <source>
        <dbReference type="SAM" id="MobiDB-lite"/>
    </source>
</evidence>
<feature type="region of interest" description="Disordered" evidence="1">
    <location>
        <begin position="94"/>
        <end position="115"/>
    </location>
</feature>
<keyword evidence="3" id="KW-1185">Reference proteome</keyword>
<sequence length="115" mass="12013">MKGLNPILRKEQSRAGLELKPPETFEMVGVSGAFGLVVKEVKIGEKGLEMRTSPATPPYSPASFFGGGEHGYEAAAAVVAHSAARIRRYTAGECRGGRGLGAGEGGPGRRRSTGR</sequence>
<dbReference type="AlphaFoldDB" id="A0A2I0IWS6"/>
<feature type="compositionally biased region" description="Gly residues" evidence="1">
    <location>
        <begin position="97"/>
        <end position="106"/>
    </location>
</feature>